<organism evidence="2 3">
    <name type="scientific">Hibiscus syriacus</name>
    <name type="common">Rose of Sharon</name>
    <dbReference type="NCBI Taxonomy" id="106335"/>
    <lineage>
        <taxon>Eukaryota</taxon>
        <taxon>Viridiplantae</taxon>
        <taxon>Streptophyta</taxon>
        <taxon>Embryophyta</taxon>
        <taxon>Tracheophyta</taxon>
        <taxon>Spermatophyta</taxon>
        <taxon>Magnoliopsida</taxon>
        <taxon>eudicotyledons</taxon>
        <taxon>Gunneridae</taxon>
        <taxon>Pentapetalae</taxon>
        <taxon>rosids</taxon>
        <taxon>malvids</taxon>
        <taxon>Malvales</taxon>
        <taxon>Malvaceae</taxon>
        <taxon>Malvoideae</taxon>
        <taxon>Hibiscus</taxon>
    </lineage>
</organism>
<dbReference type="AlphaFoldDB" id="A0A6A2WPE8"/>
<accession>A0A6A2WPE8</accession>
<dbReference type="EMBL" id="VEPZ02001756">
    <property type="protein sequence ID" value="KAE8657635.1"/>
    <property type="molecule type" value="Genomic_DNA"/>
</dbReference>
<proteinExistence type="predicted"/>
<feature type="region of interest" description="Disordered" evidence="1">
    <location>
        <begin position="34"/>
        <end position="60"/>
    </location>
</feature>
<name>A0A6A2WPE8_HIBSY</name>
<evidence type="ECO:0000313" key="2">
    <source>
        <dbReference type="EMBL" id="KAE8657635.1"/>
    </source>
</evidence>
<comment type="caution">
    <text evidence="2">The sequence shown here is derived from an EMBL/GenBank/DDBJ whole genome shotgun (WGS) entry which is preliminary data.</text>
</comment>
<reference evidence="2" key="1">
    <citation type="submission" date="2019-09" db="EMBL/GenBank/DDBJ databases">
        <title>Draft genome information of white flower Hibiscus syriacus.</title>
        <authorList>
            <person name="Kim Y.-M."/>
        </authorList>
    </citation>
    <scope>NUCLEOTIDE SEQUENCE [LARGE SCALE GENOMIC DNA]</scope>
    <source>
        <strain evidence="2">YM2019G1</strain>
    </source>
</reference>
<sequence length="194" mass="21327">MALELKARSLLHLRRFREVADMLQDYIPSLKMSSTEESGSLSSDNSSQRVKLLPSDNSSDSLGRNPPFKCFSILELKKKVMVGLLKNCEKEGQWRNLVLGQACCHLGLMEDAMVLLQTGKRLASAAFRRKSVSLSEDSFSLPNTITASDVSTAVTTPPSTPPRNQTPFSNPKTFPSFYPISNSSSAVELPPLPH</sequence>
<evidence type="ECO:0000256" key="1">
    <source>
        <dbReference type="SAM" id="MobiDB-lite"/>
    </source>
</evidence>
<feature type="compositionally biased region" description="Low complexity" evidence="1">
    <location>
        <begin position="34"/>
        <end position="47"/>
    </location>
</feature>
<evidence type="ECO:0000313" key="3">
    <source>
        <dbReference type="Proteomes" id="UP000436088"/>
    </source>
</evidence>
<keyword evidence="3" id="KW-1185">Reference proteome</keyword>
<feature type="region of interest" description="Disordered" evidence="1">
    <location>
        <begin position="150"/>
        <end position="171"/>
    </location>
</feature>
<dbReference type="PANTHER" id="PTHR46816">
    <property type="entry name" value="OS01G0273500 PROTEIN"/>
    <property type="match status" value="1"/>
</dbReference>
<dbReference type="PANTHER" id="PTHR46816:SF1">
    <property type="entry name" value="TETRATRICOPEPTIDE REPEAT (TPR)-LIKE SUPERFAMILY PROTEIN"/>
    <property type="match status" value="1"/>
</dbReference>
<dbReference type="Proteomes" id="UP000436088">
    <property type="component" value="Unassembled WGS sequence"/>
</dbReference>
<protein>
    <submittedName>
        <fullName evidence="2">Beta-D-xylosidase 2-like isoform X1</fullName>
    </submittedName>
</protein>
<gene>
    <name evidence="2" type="ORF">F3Y22_tig00116984pilonHSYRG00060</name>
</gene>